<dbReference type="RefSeq" id="WP_091656937.1">
    <property type="nucleotide sequence ID" value="NZ_FONT01000001.1"/>
</dbReference>
<name>A0A1I1ZYN8_9BACI</name>
<keyword evidence="6 11" id="KW-0566">Pantothenate biosynthesis</keyword>
<evidence type="ECO:0000259" key="13">
    <source>
        <dbReference type="Pfam" id="PF02558"/>
    </source>
</evidence>
<dbReference type="UniPathway" id="UPA00028">
    <property type="reaction ID" value="UER00004"/>
</dbReference>
<dbReference type="EC" id="1.1.1.169" evidence="4 11"/>
<keyword evidence="12" id="KW-0732">Signal</keyword>
<dbReference type="InterPro" id="IPR050838">
    <property type="entry name" value="Ketopantoate_reductase"/>
</dbReference>
<keyword evidence="7 11" id="KW-0521">NADP</keyword>
<feature type="signal peptide" evidence="12">
    <location>
        <begin position="1"/>
        <end position="16"/>
    </location>
</feature>
<dbReference type="SUPFAM" id="SSF48179">
    <property type="entry name" value="6-phosphogluconate dehydrogenase C-terminal domain-like"/>
    <property type="match status" value="1"/>
</dbReference>
<gene>
    <name evidence="15" type="ORF">SAMN05192532_101520</name>
</gene>
<dbReference type="InterPro" id="IPR008927">
    <property type="entry name" value="6-PGluconate_DH-like_C_sf"/>
</dbReference>
<dbReference type="FunFam" id="1.10.1040.10:FF:000017">
    <property type="entry name" value="2-dehydropantoate 2-reductase"/>
    <property type="match status" value="1"/>
</dbReference>
<dbReference type="InterPro" id="IPR003710">
    <property type="entry name" value="ApbA"/>
</dbReference>
<evidence type="ECO:0000256" key="4">
    <source>
        <dbReference type="ARBA" id="ARBA00013014"/>
    </source>
</evidence>
<proteinExistence type="inferred from homology"/>
<protein>
    <recommendedName>
        <fullName evidence="5 11">2-dehydropantoate 2-reductase</fullName>
        <ecNumber evidence="4 11">1.1.1.169</ecNumber>
    </recommendedName>
    <alternativeName>
        <fullName evidence="9 11">Ketopantoate reductase</fullName>
    </alternativeName>
</protein>
<dbReference type="Pfam" id="PF02558">
    <property type="entry name" value="ApbA"/>
    <property type="match status" value="1"/>
</dbReference>
<keyword evidence="16" id="KW-1185">Reference proteome</keyword>
<evidence type="ECO:0000256" key="9">
    <source>
        <dbReference type="ARBA" id="ARBA00032024"/>
    </source>
</evidence>
<evidence type="ECO:0000256" key="8">
    <source>
        <dbReference type="ARBA" id="ARBA00023002"/>
    </source>
</evidence>
<dbReference type="PANTHER" id="PTHR43765">
    <property type="entry name" value="2-DEHYDROPANTOATE 2-REDUCTASE-RELATED"/>
    <property type="match status" value="1"/>
</dbReference>
<dbReference type="AlphaFoldDB" id="A0A1I1ZYN8"/>
<dbReference type="InterPro" id="IPR036291">
    <property type="entry name" value="NAD(P)-bd_dom_sf"/>
</dbReference>
<organism evidence="15 16">
    <name type="scientific">Alteribacillus iranensis</name>
    <dbReference type="NCBI Taxonomy" id="930128"/>
    <lineage>
        <taxon>Bacteria</taxon>
        <taxon>Bacillati</taxon>
        <taxon>Bacillota</taxon>
        <taxon>Bacilli</taxon>
        <taxon>Bacillales</taxon>
        <taxon>Bacillaceae</taxon>
        <taxon>Alteribacillus</taxon>
    </lineage>
</organism>
<comment type="function">
    <text evidence="1 11">Catalyzes the NADPH-dependent reduction of ketopantoate into pantoic acid.</text>
</comment>
<dbReference type="OrthoDB" id="9793586at2"/>
<dbReference type="STRING" id="930128.SAMN05192532_101520"/>
<evidence type="ECO:0000256" key="2">
    <source>
        <dbReference type="ARBA" id="ARBA00004994"/>
    </source>
</evidence>
<evidence type="ECO:0000256" key="3">
    <source>
        <dbReference type="ARBA" id="ARBA00007870"/>
    </source>
</evidence>
<evidence type="ECO:0000256" key="12">
    <source>
        <dbReference type="SAM" id="SignalP"/>
    </source>
</evidence>
<dbReference type="Pfam" id="PF08546">
    <property type="entry name" value="ApbA_C"/>
    <property type="match status" value="1"/>
</dbReference>
<dbReference type="GO" id="GO:0015940">
    <property type="term" value="P:pantothenate biosynthetic process"/>
    <property type="evidence" value="ECO:0007669"/>
    <property type="project" value="UniProtKB-UniPathway"/>
</dbReference>
<dbReference type="Gene3D" id="1.10.1040.10">
    <property type="entry name" value="N-(1-d-carboxylethyl)-l-norvaline Dehydrogenase, domain 2"/>
    <property type="match status" value="1"/>
</dbReference>
<dbReference type="NCBIfam" id="TIGR00745">
    <property type="entry name" value="apbA_panE"/>
    <property type="match status" value="1"/>
</dbReference>
<feature type="domain" description="Ketopantoate reductase C-terminal" evidence="14">
    <location>
        <begin position="178"/>
        <end position="303"/>
    </location>
</feature>
<feature type="chain" id="PRO_5039471307" description="2-dehydropantoate 2-reductase" evidence="12">
    <location>
        <begin position="17"/>
        <end position="314"/>
    </location>
</feature>
<comment type="similarity">
    <text evidence="3 11">Belongs to the ketopantoate reductase family.</text>
</comment>
<dbReference type="EMBL" id="FONT01000001">
    <property type="protein sequence ID" value="SFE36508.1"/>
    <property type="molecule type" value="Genomic_DNA"/>
</dbReference>
<keyword evidence="8 11" id="KW-0560">Oxidoreductase</keyword>
<reference evidence="15 16" key="1">
    <citation type="submission" date="2016-10" db="EMBL/GenBank/DDBJ databases">
        <authorList>
            <person name="de Groot N.N."/>
        </authorList>
    </citation>
    <scope>NUCLEOTIDE SEQUENCE [LARGE SCALE GENOMIC DNA]</scope>
    <source>
        <strain evidence="15 16">DSM 23995</strain>
    </source>
</reference>
<evidence type="ECO:0000256" key="7">
    <source>
        <dbReference type="ARBA" id="ARBA00022857"/>
    </source>
</evidence>
<evidence type="ECO:0000313" key="16">
    <source>
        <dbReference type="Proteomes" id="UP000199516"/>
    </source>
</evidence>
<evidence type="ECO:0000256" key="10">
    <source>
        <dbReference type="ARBA" id="ARBA00048793"/>
    </source>
</evidence>
<comment type="catalytic activity">
    <reaction evidence="10 11">
        <text>(R)-pantoate + NADP(+) = 2-dehydropantoate + NADPH + H(+)</text>
        <dbReference type="Rhea" id="RHEA:16233"/>
        <dbReference type="ChEBI" id="CHEBI:11561"/>
        <dbReference type="ChEBI" id="CHEBI:15378"/>
        <dbReference type="ChEBI" id="CHEBI:15980"/>
        <dbReference type="ChEBI" id="CHEBI:57783"/>
        <dbReference type="ChEBI" id="CHEBI:58349"/>
        <dbReference type="EC" id="1.1.1.169"/>
    </reaction>
</comment>
<dbReference type="PANTHER" id="PTHR43765:SF2">
    <property type="entry name" value="2-DEHYDROPANTOATE 2-REDUCTASE"/>
    <property type="match status" value="1"/>
</dbReference>
<dbReference type="InterPro" id="IPR013332">
    <property type="entry name" value="KPR_N"/>
</dbReference>
<evidence type="ECO:0000256" key="6">
    <source>
        <dbReference type="ARBA" id="ARBA00022655"/>
    </source>
</evidence>
<accession>A0A1I1ZYN8</accession>
<dbReference type="GO" id="GO:0008677">
    <property type="term" value="F:2-dehydropantoate 2-reductase activity"/>
    <property type="evidence" value="ECO:0007669"/>
    <property type="project" value="UniProtKB-EC"/>
</dbReference>
<dbReference type="SUPFAM" id="SSF51735">
    <property type="entry name" value="NAD(P)-binding Rossmann-fold domains"/>
    <property type="match status" value="1"/>
</dbReference>
<dbReference type="Gene3D" id="3.40.50.720">
    <property type="entry name" value="NAD(P)-binding Rossmann-like Domain"/>
    <property type="match status" value="1"/>
</dbReference>
<evidence type="ECO:0000259" key="14">
    <source>
        <dbReference type="Pfam" id="PF08546"/>
    </source>
</evidence>
<dbReference type="GO" id="GO:0005737">
    <property type="term" value="C:cytoplasm"/>
    <property type="evidence" value="ECO:0007669"/>
    <property type="project" value="TreeGrafter"/>
</dbReference>
<evidence type="ECO:0000256" key="11">
    <source>
        <dbReference type="RuleBase" id="RU362068"/>
    </source>
</evidence>
<dbReference type="InterPro" id="IPR013752">
    <property type="entry name" value="KPA_reductase"/>
</dbReference>
<dbReference type="GO" id="GO:0050661">
    <property type="term" value="F:NADP binding"/>
    <property type="evidence" value="ECO:0007669"/>
    <property type="project" value="TreeGrafter"/>
</dbReference>
<sequence length="314" mass="34339">MKILIVGAGAMGSLFAAKLASQGATVHMYNRKNNHTDKINMEGLTVLVDGGVNQTVSMTVFHSPEMIDDYYDIVIVLVKAFATEKVLLSLLPHLNRNSIILSLQNGLGNAETIKKIAPKHIVSVGGTETGAGVIENGVIAQRAFGKTYIGETNTNNEKLTHFVQLLSASGLESYVVPDIQRVIWNKLMINIAYNGLTAITRLRNGDAVRSSQGKRIIEKVVREAAMVAQAEGISFHDEEILRKCIRIGYEDIGENKSSMLTDIIEKRKTEIDYINGAVVSLGKKHSISTPYNEMITDLIKMIEASYSISVSSSK</sequence>
<comment type="pathway">
    <text evidence="2 11">Cofactor biosynthesis; (R)-pantothenate biosynthesis; (R)-pantoate from 3-methyl-2-oxobutanoate: step 2/2.</text>
</comment>
<dbReference type="Proteomes" id="UP000199516">
    <property type="component" value="Unassembled WGS sequence"/>
</dbReference>
<evidence type="ECO:0000256" key="5">
    <source>
        <dbReference type="ARBA" id="ARBA00019465"/>
    </source>
</evidence>
<feature type="domain" description="Ketopantoate reductase N-terminal" evidence="13">
    <location>
        <begin position="3"/>
        <end position="152"/>
    </location>
</feature>
<evidence type="ECO:0000256" key="1">
    <source>
        <dbReference type="ARBA" id="ARBA00002919"/>
    </source>
</evidence>
<evidence type="ECO:0000313" key="15">
    <source>
        <dbReference type="EMBL" id="SFE36508.1"/>
    </source>
</evidence>
<dbReference type="InterPro" id="IPR013328">
    <property type="entry name" value="6PGD_dom2"/>
</dbReference>